<organism evidence="2 3">
    <name type="scientific">Caenorhabditis angaria</name>
    <dbReference type="NCBI Taxonomy" id="860376"/>
    <lineage>
        <taxon>Eukaryota</taxon>
        <taxon>Metazoa</taxon>
        <taxon>Ecdysozoa</taxon>
        <taxon>Nematoda</taxon>
        <taxon>Chromadorea</taxon>
        <taxon>Rhabditida</taxon>
        <taxon>Rhabditina</taxon>
        <taxon>Rhabditomorpha</taxon>
        <taxon>Rhabditoidea</taxon>
        <taxon>Rhabditidae</taxon>
        <taxon>Peloderinae</taxon>
        <taxon>Caenorhabditis</taxon>
    </lineage>
</organism>
<feature type="coiled-coil region" evidence="1">
    <location>
        <begin position="645"/>
        <end position="789"/>
    </location>
</feature>
<gene>
    <name evidence="2" type="ORF">CAMP_LOCUS3569</name>
</gene>
<dbReference type="Proteomes" id="UP001152747">
    <property type="component" value="Unassembled WGS sequence"/>
</dbReference>
<keyword evidence="3" id="KW-1185">Reference proteome</keyword>
<evidence type="ECO:0000313" key="3">
    <source>
        <dbReference type="Proteomes" id="UP001152747"/>
    </source>
</evidence>
<dbReference type="EMBL" id="CANHGI010000002">
    <property type="protein sequence ID" value="CAI5440932.1"/>
    <property type="molecule type" value="Genomic_DNA"/>
</dbReference>
<protein>
    <submittedName>
        <fullName evidence="2">Uncharacterized protein</fullName>
    </submittedName>
</protein>
<sequence>MVELVDIAMIYAERFIWIGEVGYSMELRDGETLCENSTVLRKMMQCVLEYFDREKMETEARIFSFVFNEEIGGQVKQSKCFLVNEKYVLRYVCINNKIVKDKLMENKFEPGLTLWNIEDARSYLLEKFGSYRKSFHSEMLKYFSSRKDIENMKFLCDLAQNTVKIAHEATETPYIFEKNNNAEEEEERKRRRIYLRILCESKKEDRKEWHFFNEDVINALEYVLSDDENDKRHEKLEKWRKNGSTITVKCFETMLDLLNIPKSRFKIVQDIEFTKNLSELPLAMGYCAMKVISPNGKPVYHQIQAQFLLFQFAVCDIYWPKSHRKSEEHENHKTKIIEEMRNIKKGYHLASEIDEIIEKFKYSKLAVKTGLASIHGAVQYSTEIPKKAVEIFLKSIGMPKSKEIRFFKPMNFAVFLKYTLMMMNIQRFFDRQEDLDLKKNIMKAWSLGLATIDDLEYWMENPFSMEFYDIEKIDKCCGQMMKNRFGDVHSYHNDLCKEHYFFEFGDPCGKRMQSKEMRRDRSADHMSRVMTTFRKNLPKIIASMCEDDDFQPVDKFLKRFIHFFGGYGEGCPGRQYLDAVSRIRPVLREETKDFLDFANIDGNWYCKKKKSEKNEENKHKSSKKSRTEKLKVVIETKIVETCQKCSEIEKENMGFARKIEELERTRTSMKKTIDEKEGDLQILNLQIKQNKLNYEEAVENHQKYVENREMKILQYEYEIEQYLDDWKNEKMKLLDENRKSRRNENEKIEKMKKRLENAKFSDRNMNRIIEELQKENNQLKVRIEIARENL</sequence>
<dbReference type="AlphaFoldDB" id="A0A9P1MV84"/>
<comment type="caution">
    <text evidence="2">The sequence shown here is derived from an EMBL/GenBank/DDBJ whole genome shotgun (WGS) entry which is preliminary data.</text>
</comment>
<keyword evidence="1" id="KW-0175">Coiled coil</keyword>
<accession>A0A9P1MV84</accession>
<evidence type="ECO:0000256" key="1">
    <source>
        <dbReference type="SAM" id="Coils"/>
    </source>
</evidence>
<reference evidence="2" key="1">
    <citation type="submission" date="2022-11" db="EMBL/GenBank/DDBJ databases">
        <authorList>
            <person name="Kikuchi T."/>
        </authorList>
    </citation>
    <scope>NUCLEOTIDE SEQUENCE</scope>
    <source>
        <strain evidence="2">PS1010</strain>
    </source>
</reference>
<proteinExistence type="predicted"/>
<name>A0A9P1MV84_9PELO</name>
<evidence type="ECO:0000313" key="2">
    <source>
        <dbReference type="EMBL" id="CAI5440932.1"/>
    </source>
</evidence>